<dbReference type="AlphaFoldDB" id="A0AAD6T993"/>
<gene>
    <name evidence="1" type="ORF">C8F04DRAFT_1176806</name>
</gene>
<proteinExistence type="predicted"/>
<evidence type="ECO:0000313" key="2">
    <source>
        <dbReference type="Proteomes" id="UP001218188"/>
    </source>
</evidence>
<dbReference type="EMBL" id="JARJCM010000015">
    <property type="protein sequence ID" value="KAJ7041713.1"/>
    <property type="molecule type" value="Genomic_DNA"/>
</dbReference>
<keyword evidence="2" id="KW-1185">Reference proteome</keyword>
<protein>
    <submittedName>
        <fullName evidence="1">Uncharacterized protein</fullName>
    </submittedName>
</protein>
<accession>A0AAD6T993</accession>
<name>A0AAD6T993_9AGAR</name>
<organism evidence="1 2">
    <name type="scientific">Mycena alexandri</name>
    <dbReference type="NCBI Taxonomy" id="1745969"/>
    <lineage>
        <taxon>Eukaryota</taxon>
        <taxon>Fungi</taxon>
        <taxon>Dikarya</taxon>
        <taxon>Basidiomycota</taxon>
        <taxon>Agaricomycotina</taxon>
        <taxon>Agaricomycetes</taxon>
        <taxon>Agaricomycetidae</taxon>
        <taxon>Agaricales</taxon>
        <taxon>Marasmiineae</taxon>
        <taxon>Mycenaceae</taxon>
        <taxon>Mycena</taxon>
    </lineage>
</organism>
<evidence type="ECO:0000313" key="1">
    <source>
        <dbReference type="EMBL" id="KAJ7041713.1"/>
    </source>
</evidence>
<comment type="caution">
    <text evidence="1">The sequence shown here is derived from an EMBL/GenBank/DDBJ whole genome shotgun (WGS) entry which is preliminary data.</text>
</comment>
<reference evidence="1" key="1">
    <citation type="submission" date="2023-03" db="EMBL/GenBank/DDBJ databases">
        <title>Massive genome expansion in bonnet fungi (Mycena s.s.) driven by repeated elements and novel gene families across ecological guilds.</title>
        <authorList>
            <consortium name="Lawrence Berkeley National Laboratory"/>
            <person name="Harder C.B."/>
            <person name="Miyauchi S."/>
            <person name="Viragh M."/>
            <person name="Kuo A."/>
            <person name="Thoen E."/>
            <person name="Andreopoulos B."/>
            <person name="Lu D."/>
            <person name="Skrede I."/>
            <person name="Drula E."/>
            <person name="Henrissat B."/>
            <person name="Morin E."/>
            <person name="Kohler A."/>
            <person name="Barry K."/>
            <person name="LaButti K."/>
            <person name="Morin E."/>
            <person name="Salamov A."/>
            <person name="Lipzen A."/>
            <person name="Mereny Z."/>
            <person name="Hegedus B."/>
            <person name="Baldrian P."/>
            <person name="Stursova M."/>
            <person name="Weitz H."/>
            <person name="Taylor A."/>
            <person name="Grigoriev I.V."/>
            <person name="Nagy L.G."/>
            <person name="Martin F."/>
            <person name="Kauserud H."/>
        </authorList>
    </citation>
    <scope>NUCLEOTIDE SEQUENCE</scope>
    <source>
        <strain evidence="1">CBHHK200</strain>
    </source>
</reference>
<sequence>MVVCTQCPGGFTARQESIGLTGEHQPYGRQSQLKLSFGPPGDLSGFTVEPLECNSDQRIKMSAGANDATEFREHVQKTTLEGGYGTARALRERLLYGRSCLRAECWDKTRFRDVKATVEGFNLRESTMPSGQAASTIEPLTGDSQEDKIREIRHHRAACLRLPWTHGQENTKGAIGCSPIDPPGGSITT</sequence>
<dbReference type="Proteomes" id="UP001218188">
    <property type="component" value="Unassembled WGS sequence"/>
</dbReference>